<protein>
    <submittedName>
        <fullName evidence="1">Uncharacterized protein</fullName>
    </submittedName>
</protein>
<dbReference type="Proteomes" id="UP001628874">
    <property type="component" value="Unassembled WGS sequence"/>
</dbReference>
<comment type="caution">
    <text evidence="1">The sequence shown here is derived from an EMBL/GenBank/DDBJ whole genome shotgun (WGS) entry which is preliminary data.</text>
</comment>
<keyword evidence="2" id="KW-1185">Reference proteome</keyword>
<evidence type="ECO:0000313" key="2">
    <source>
        <dbReference type="Proteomes" id="UP001628874"/>
    </source>
</evidence>
<dbReference type="EMBL" id="JBFQGM010000008">
    <property type="protein sequence ID" value="MFL9463278.1"/>
    <property type="molecule type" value="Genomic_DNA"/>
</dbReference>
<organism evidence="1 2">
    <name type="scientific">Scytonema tolypothrichoides VB-61278_2</name>
    <dbReference type="NCBI Taxonomy" id="3232314"/>
    <lineage>
        <taxon>Bacteria</taxon>
        <taxon>Bacillati</taxon>
        <taxon>Cyanobacteriota</taxon>
        <taxon>Cyanophyceae</taxon>
        <taxon>Nostocales</taxon>
        <taxon>Scytonemataceae</taxon>
        <taxon>Scytonema</taxon>
    </lineage>
</organism>
<reference evidence="1 2" key="1">
    <citation type="submission" date="2024-07" db="EMBL/GenBank/DDBJ databases">
        <authorList>
            <person name="Tripathy S."/>
        </authorList>
    </citation>
    <scope>NUCLEOTIDE SEQUENCE [LARGE SCALE GENOMIC DNA]</scope>
    <source>
        <strain evidence="1 2">VB-61278_2</strain>
    </source>
</reference>
<sequence length="64" mass="7419">MSVTGFKPEDVLAQSEAIASTWHKALLPSSFILYTSYFLPRFLVNEKFQAQFVRVYWKKMKVGS</sequence>
<name>A0ABW8WQF8_9CYAN</name>
<proteinExistence type="predicted"/>
<evidence type="ECO:0000313" key="1">
    <source>
        <dbReference type="EMBL" id="MFL9463278.1"/>
    </source>
</evidence>
<gene>
    <name evidence="1" type="ORF">AB0759_21955</name>
</gene>
<accession>A0ABW8WQF8</accession>